<keyword evidence="2" id="KW-0233">DNA recombination</keyword>
<keyword evidence="1" id="KW-0238">DNA-binding</keyword>
<gene>
    <name evidence="5" type="ORF">JTY93_26515</name>
</gene>
<dbReference type="Gene3D" id="3.90.1750.20">
    <property type="entry name" value="Putative Large Serine Recombinase, Chain B, Domain 2"/>
    <property type="match status" value="1"/>
</dbReference>
<feature type="domain" description="Resolvase/invertase-type recombinase catalytic" evidence="4">
    <location>
        <begin position="12"/>
        <end position="174"/>
    </location>
</feature>
<keyword evidence="3" id="KW-0175">Coiled coil</keyword>
<sequence>METLKIDRSKPLAIAYVRWSSTVQGGDDKDSYDRQTSPLEFFTSSTGVPVVETIIDPGQSAFTGENSKKGKLKGILDRIESGEIRKGDFLVVESIDRITRMRVLDGVALIQDGILKKGVKLYTTTDNKIYSYEDPDKDFENLLMISLIAKRANEESEIKSKRRRSAWSKAKTKATDGVPFNAHNLPYGLRHNLETNSFEIVEEEAQEIKKIFEGLKYEGVSNTLKKVNLTSKRKWSRKTVHLMLTSRYPIGTLMSQKRDGKKKVFERYIENYYPAILSHKEFQDALQAMKLRGKVKDYGRNTEGYLNIFKHCVKCAACGQSLMFEKSINQKGVKYGYFHCYTRKETLSHCDVPRFRFDFAFGTLLQLVRQLTCEDDDFDVHPWANEMPADYDSTMDGDEIDIESFENQFLSLFSKSTATEAIKTEFYEAENELAKSKSLYENMTASFSQYKDGRIPSFFIQQMADAELAYENAKANIDALSAQIDNAESSLEIYSYRDIIELYSTDEGRLKLNHFFKSNGLKFVFNYEAKTRTVFMVVRDKKDAEIYRVGKKFTLHNPLKEFGIDNLNEHMNAVVKI</sequence>
<dbReference type="InterPro" id="IPR050639">
    <property type="entry name" value="SSR_resolvase"/>
</dbReference>
<feature type="coiled-coil region" evidence="3">
    <location>
        <begin position="463"/>
        <end position="490"/>
    </location>
</feature>
<evidence type="ECO:0000259" key="4">
    <source>
        <dbReference type="PROSITE" id="PS51736"/>
    </source>
</evidence>
<dbReference type="Proteomes" id="UP000663249">
    <property type="component" value="Chromosome"/>
</dbReference>
<evidence type="ECO:0000256" key="1">
    <source>
        <dbReference type="ARBA" id="ARBA00023125"/>
    </source>
</evidence>
<evidence type="ECO:0000256" key="2">
    <source>
        <dbReference type="ARBA" id="ARBA00023172"/>
    </source>
</evidence>
<dbReference type="InterPro" id="IPR036162">
    <property type="entry name" value="Resolvase-like_N_sf"/>
</dbReference>
<keyword evidence="6" id="KW-1185">Reference proteome</keyword>
<dbReference type="PROSITE" id="PS51736">
    <property type="entry name" value="RECOMBINASES_3"/>
    <property type="match status" value="1"/>
</dbReference>
<dbReference type="InterPro" id="IPR011109">
    <property type="entry name" value="DNA_bind_recombinase_dom"/>
</dbReference>
<organism evidence="5 6">
    <name type="scientific">Pseudomonas hygromyciniae</name>
    <dbReference type="NCBI Taxonomy" id="2812000"/>
    <lineage>
        <taxon>Bacteria</taxon>
        <taxon>Pseudomonadati</taxon>
        <taxon>Pseudomonadota</taxon>
        <taxon>Gammaproteobacteria</taxon>
        <taxon>Pseudomonadales</taxon>
        <taxon>Pseudomonadaceae</taxon>
        <taxon>Pseudomonas</taxon>
    </lineage>
</organism>
<dbReference type="Gene3D" id="3.40.50.1390">
    <property type="entry name" value="Resolvase, N-terminal catalytic domain"/>
    <property type="match status" value="1"/>
</dbReference>
<proteinExistence type="predicted"/>
<name>A0ABX7JYR1_9PSED</name>
<dbReference type="EMBL" id="CP070506">
    <property type="protein sequence ID" value="QSB39655.1"/>
    <property type="molecule type" value="Genomic_DNA"/>
</dbReference>
<reference evidence="5 6" key="1">
    <citation type="submission" date="2021-02" db="EMBL/GenBank/DDBJ databases">
        <title>Genomic and phenotypic characterization of Pseudomonas hygromyciniae, a novel bacterial species discovered from a commercially purchased antibiotic vial.</title>
        <authorList>
            <person name="Turner T.L."/>
            <person name="Mitra S.D."/>
            <person name="Kochan T.J."/>
            <person name="Pincus N.B."/>
            <person name="Lebrun-Corbin M."/>
            <person name="Cheung B."/>
            <person name="Gatesy S.W."/>
            <person name="Afzal T."/>
            <person name="Ozer E.A."/>
            <person name="Hauser A.R."/>
        </authorList>
    </citation>
    <scope>NUCLEOTIDE SEQUENCE [LARGE SCALE GENOMIC DNA]</scope>
    <source>
        <strain evidence="5 6">SDM007</strain>
    </source>
</reference>
<dbReference type="PANTHER" id="PTHR30461:SF2">
    <property type="entry name" value="SERINE RECOMBINASE PINE-RELATED"/>
    <property type="match status" value="1"/>
</dbReference>
<dbReference type="InterPro" id="IPR006119">
    <property type="entry name" value="Resolv_N"/>
</dbReference>
<dbReference type="SMART" id="SM00857">
    <property type="entry name" value="Resolvase"/>
    <property type="match status" value="1"/>
</dbReference>
<dbReference type="Pfam" id="PF00239">
    <property type="entry name" value="Resolvase"/>
    <property type="match status" value="1"/>
</dbReference>
<dbReference type="InterPro" id="IPR038109">
    <property type="entry name" value="DNA_bind_recomb_sf"/>
</dbReference>
<dbReference type="Pfam" id="PF07508">
    <property type="entry name" value="Recombinase"/>
    <property type="match status" value="1"/>
</dbReference>
<accession>A0ABX7JYR1</accession>
<evidence type="ECO:0000256" key="3">
    <source>
        <dbReference type="SAM" id="Coils"/>
    </source>
</evidence>
<dbReference type="SUPFAM" id="SSF53041">
    <property type="entry name" value="Resolvase-like"/>
    <property type="match status" value="1"/>
</dbReference>
<dbReference type="CDD" id="cd00338">
    <property type="entry name" value="Ser_Recombinase"/>
    <property type="match status" value="1"/>
</dbReference>
<dbReference type="RefSeq" id="WP_205479383.1">
    <property type="nucleotide sequence ID" value="NZ_CP070506.1"/>
</dbReference>
<evidence type="ECO:0000313" key="5">
    <source>
        <dbReference type="EMBL" id="QSB39655.1"/>
    </source>
</evidence>
<dbReference type="PANTHER" id="PTHR30461">
    <property type="entry name" value="DNA-INVERTASE FROM LAMBDOID PROPHAGE"/>
    <property type="match status" value="1"/>
</dbReference>
<evidence type="ECO:0000313" key="6">
    <source>
        <dbReference type="Proteomes" id="UP000663249"/>
    </source>
</evidence>
<protein>
    <submittedName>
        <fullName evidence="5">Recombinase family protein</fullName>
    </submittedName>
</protein>